<evidence type="ECO:0000313" key="3">
    <source>
        <dbReference type="Proteomes" id="UP000604825"/>
    </source>
</evidence>
<name>A0A811NIS4_9POAL</name>
<comment type="caution">
    <text evidence="2">The sequence shown here is derived from an EMBL/GenBank/DDBJ whole genome shotgun (WGS) entry which is preliminary data.</text>
</comment>
<protein>
    <submittedName>
        <fullName evidence="2">Uncharacterized protein</fullName>
    </submittedName>
</protein>
<gene>
    <name evidence="2" type="ORF">NCGR_LOCUS14818</name>
</gene>
<evidence type="ECO:0000256" key="1">
    <source>
        <dbReference type="SAM" id="MobiDB-lite"/>
    </source>
</evidence>
<sequence length="64" mass="7396">MEYQLASCRRHGACHRHAWPLDLREDRKQGARRAEREESNLRERDAEGREVVDGAPALGARWVA</sequence>
<organism evidence="2 3">
    <name type="scientific">Miscanthus lutarioriparius</name>
    <dbReference type="NCBI Taxonomy" id="422564"/>
    <lineage>
        <taxon>Eukaryota</taxon>
        <taxon>Viridiplantae</taxon>
        <taxon>Streptophyta</taxon>
        <taxon>Embryophyta</taxon>
        <taxon>Tracheophyta</taxon>
        <taxon>Spermatophyta</taxon>
        <taxon>Magnoliopsida</taxon>
        <taxon>Liliopsida</taxon>
        <taxon>Poales</taxon>
        <taxon>Poaceae</taxon>
        <taxon>PACMAD clade</taxon>
        <taxon>Panicoideae</taxon>
        <taxon>Andropogonodae</taxon>
        <taxon>Andropogoneae</taxon>
        <taxon>Saccharinae</taxon>
        <taxon>Miscanthus</taxon>
    </lineage>
</organism>
<evidence type="ECO:0000313" key="2">
    <source>
        <dbReference type="EMBL" id="CAD6221562.1"/>
    </source>
</evidence>
<dbReference type="Proteomes" id="UP000604825">
    <property type="component" value="Unassembled WGS sequence"/>
</dbReference>
<feature type="region of interest" description="Disordered" evidence="1">
    <location>
        <begin position="27"/>
        <end position="50"/>
    </location>
</feature>
<dbReference type="EMBL" id="CAJGYO010000003">
    <property type="protein sequence ID" value="CAD6221562.1"/>
    <property type="molecule type" value="Genomic_DNA"/>
</dbReference>
<dbReference type="AlphaFoldDB" id="A0A811NIS4"/>
<accession>A0A811NIS4</accession>
<reference evidence="2" key="1">
    <citation type="submission" date="2020-10" db="EMBL/GenBank/DDBJ databases">
        <authorList>
            <person name="Han B."/>
            <person name="Lu T."/>
            <person name="Zhao Q."/>
            <person name="Huang X."/>
            <person name="Zhao Y."/>
        </authorList>
    </citation>
    <scope>NUCLEOTIDE SEQUENCE</scope>
</reference>
<keyword evidence="3" id="KW-1185">Reference proteome</keyword>
<proteinExistence type="predicted"/>